<dbReference type="EMBL" id="FOBF01000018">
    <property type="protein sequence ID" value="SEM86666.1"/>
    <property type="molecule type" value="Genomic_DNA"/>
</dbReference>
<keyword evidence="2" id="KW-1185">Reference proteome</keyword>
<dbReference type="AlphaFoldDB" id="A0A1H8BV41"/>
<dbReference type="Proteomes" id="UP000198953">
    <property type="component" value="Unassembled WGS sequence"/>
</dbReference>
<proteinExistence type="predicted"/>
<organism evidence="1 2">
    <name type="scientific">Nonomuraea pusilla</name>
    <dbReference type="NCBI Taxonomy" id="46177"/>
    <lineage>
        <taxon>Bacteria</taxon>
        <taxon>Bacillati</taxon>
        <taxon>Actinomycetota</taxon>
        <taxon>Actinomycetes</taxon>
        <taxon>Streptosporangiales</taxon>
        <taxon>Streptosporangiaceae</taxon>
        <taxon>Nonomuraea</taxon>
    </lineage>
</organism>
<dbReference type="InterPro" id="IPR012964">
    <property type="entry name" value="DUF1702"/>
</dbReference>
<sequence length="335" mass="36503">MGDTGTSSFLDHVGIEPASVPAPPCVGGLRGLLAKNPLEADLTRRRFRIRAGAVEKVFTDAETWHVFGFNAVLAGGTDAIEQVPLEQRSFAYEGAACACTVLDLLTFARGRRLRELLAGPARFHRHAAYLGAGRGYALLRLRPVWGARRAHPLLRWLALDGFGFEWSLRRADRMLGERATPDLLTRAHGALFDQGLGRLVWYHECASPDDVALRVGTYPAGRRADLWSGVGFAATATGGAEADELWRLAEHAGADGFRPHLAQGCAFAAAARLRSGSLPAHVARAVPILAGAEPEEAASWADDALLALGHDARTQEEFHHWQARTRRAWTHRHRP</sequence>
<name>A0A1H8BV41_9ACTN</name>
<protein>
    <recommendedName>
        <fullName evidence="3">DUF1702 family protein</fullName>
    </recommendedName>
</protein>
<evidence type="ECO:0000313" key="1">
    <source>
        <dbReference type="EMBL" id="SEM86666.1"/>
    </source>
</evidence>
<evidence type="ECO:0008006" key="3">
    <source>
        <dbReference type="Google" id="ProtNLM"/>
    </source>
</evidence>
<accession>A0A1H8BV41</accession>
<gene>
    <name evidence="1" type="ORF">SAMN05660976_06213</name>
</gene>
<dbReference type="Pfam" id="PF08012">
    <property type="entry name" value="DUF1702"/>
    <property type="match status" value="1"/>
</dbReference>
<evidence type="ECO:0000313" key="2">
    <source>
        <dbReference type="Proteomes" id="UP000198953"/>
    </source>
</evidence>
<reference evidence="1 2" key="1">
    <citation type="submission" date="2016-10" db="EMBL/GenBank/DDBJ databases">
        <authorList>
            <person name="de Groot N.N."/>
        </authorList>
    </citation>
    <scope>NUCLEOTIDE SEQUENCE [LARGE SCALE GENOMIC DNA]</scope>
    <source>
        <strain evidence="1 2">DSM 43357</strain>
    </source>
</reference>
<dbReference type="STRING" id="46177.SAMN05660976_06213"/>